<feature type="coiled-coil region" evidence="1">
    <location>
        <begin position="326"/>
        <end position="407"/>
    </location>
</feature>
<dbReference type="Proteomes" id="UP000666915">
    <property type="component" value="Unassembled WGS sequence"/>
</dbReference>
<dbReference type="InterPro" id="IPR018760">
    <property type="entry name" value="DUF2326"/>
</dbReference>
<evidence type="ECO:0000313" key="4">
    <source>
        <dbReference type="EMBL" id="MBO2443272.1"/>
    </source>
</evidence>
<feature type="coiled-coil region" evidence="1">
    <location>
        <begin position="174"/>
        <end position="264"/>
    </location>
</feature>
<organism evidence="4 5">
    <name type="scientific">Actinomadura nitritigenes</name>
    <dbReference type="NCBI Taxonomy" id="134602"/>
    <lineage>
        <taxon>Bacteria</taxon>
        <taxon>Bacillati</taxon>
        <taxon>Actinomycetota</taxon>
        <taxon>Actinomycetes</taxon>
        <taxon>Streptosporangiales</taxon>
        <taxon>Thermomonosporaceae</taxon>
        <taxon>Actinomadura</taxon>
    </lineage>
</organism>
<evidence type="ECO:0000313" key="5">
    <source>
        <dbReference type="Proteomes" id="UP000666915"/>
    </source>
</evidence>
<dbReference type="RefSeq" id="WP_208271575.1">
    <property type="nucleotide sequence ID" value="NZ_BAAAGM010000018.1"/>
</dbReference>
<name>A0ABS3RBM8_9ACTN</name>
<sequence>MLRNLTSDLEEFKAASFGYGLNIVLAERTKKAASQDSRNAVGKTSLIRVLDFLLGADARPDHVLRRPELENSTFWLKFDLGSAAATAGRSGANPAFVYQGDTKWRLNQWRQELGRKLFGLQGYDGEPSYRSLISFYLRDVANGAFSSPVETHKKQAALATQPALAWLFGLDTGLVGKIKEISAAERNLRDLRKATRDPILGMTLGRARDLDAEIRTLRIEEEALSEQLSSFKVVERYSEYRAQADQLSRQIRTLNDRLVLSERRLADIDQAINQEDDTQPDHEYLEQVYDQVGLVLPAHVKRRFAEVEEFHASVINNRRRYLETERARLTEDIAGDRERLARADEERSSLMRLLETGGALETYQELQRQLGKLSGRLAELIERRETVDRWENANRHLQLRSAELEILFSSDLTERRVHIEEIGRTFSAFAYRIYGGKRPASLSIEPSKSGYKFTPTIGGDKSEGVRSMALFCFDLTLAVTAHRLGRGPDFLVHDSHLYDGVEGRQMASALNLASEVAVDEGLQYIVTINSDDLQKAQREGFVSEYRESARMTDAYDDGGLFGLRFN</sequence>
<comment type="caution">
    <text evidence="4">The sequence shown here is derived from an EMBL/GenBank/DDBJ whole genome shotgun (WGS) entry which is preliminary data.</text>
</comment>
<accession>A0ABS3RBM8</accession>
<dbReference type="EMBL" id="JAGEOK010000031">
    <property type="protein sequence ID" value="MBO2443272.1"/>
    <property type="molecule type" value="Genomic_DNA"/>
</dbReference>
<proteinExistence type="predicted"/>
<gene>
    <name evidence="4" type="ORF">J4557_37675</name>
</gene>
<dbReference type="Pfam" id="PF20275">
    <property type="entry name" value="CTD10"/>
    <property type="match status" value="1"/>
</dbReference>
<feature type="domain" description="ABC-three component systems C-terminal" evidence="3">
    <location>
        <begin position="263"/>
        <end position="371"/>
    </location>
</feature>
<feature type="domain" description="DUF2326" evidence="2">
    <location>
        <begin position="432"/>
        <end position="565"/>
    </location>
</feature>
<evidence type="ECO:0000259" key="3">
    <source>
        <dbReference type="Pfam" id="PF20275"/>
    </source>
</evidence>
<evidence type="ECO:0000259" key="2">
    <source>
        <dbReference type="Pfam" id="PF10088"/>
    </source>
</evidence>
<dbReference type="Pfam" id="PF10088">
    <property type="entry name" value="DUF2326"/>
    <property type="match status" value="1"/>
</dbReference>
<keyword evidence="5" id="KW-1185">Reference proteome</keyword>
<evidence type="ECO:0000256" key="1">
    <source>
        <dbReference type="SAM" id="Coils"/>
    </source>
</evidence>
<keyword evidence="1" id="KW-0175">Coiled coil</keyword>
<dbReference type="InterPro" id="IPR046919">
    <property type="entry name" value="ABC-3C_CTD10"/>
</dbReference>
<reference evidence="4 5" key="1">
    <citation type="submission" date="2021-03" db="EMBL/GenBank/DDBJ databases">
        <authorList>
            <person name="Kanchanasin P."/>
            <person name="Saeng-In P."/>
            <person name="Phongsopitanun W."/>
            <person name="Yuki M."/>
            <person name="Kudo T."/>
            <person name="Ohkuma M."/>
            <person name="Tanasupawat S."/>
        </authorList>
    </citation>
    <scope>NUCLEOTIDE SEQUENCE [LARGE SCALE GENOMIC DNA]</scope>
    <source>
        <strain evidence="4 5">L46</strain>
    </source>
</reference>
<protein>
    <submittedName>
        <fullName evidence="4">DUF2326 domain-containing protein</fullName>
    </submittedName>
</protein>